<proteinExistence type="predicted"/>
<dbReference type="EMBL" id="JANPWB010000010">
    <property type="protein sequence ID" value="KAJ1143474.1"/>
    <property type="molecule type" value="Genomic_DNA"/>
</dbReference>
<reference evidence="2" key="1">
    <citation type="journal article" date="2022" name="bioRxiv">
        <title>Sequencing and chromosome-scale assembly of the giantPleurodeles waltlgenome.</title>
        <authorList>
            <person name="Brown T."/>
            <person name="Elewa A."/>
            <person name="Iarovenko S."/>
            <person name="Subramanian E."/>
            <person name="Araus A.J."/>
            <person name="Petzold A."/>
            <person name="Susuki M."/>
            <person name="Suzuki K.-i.T."/>
            <person name="Hayashi T."/>
            <person name="Toyoda A."/>
            <person name="Oliveira C."/>
            <person name="Osipova E."/>
            <person name="Leigh N.D."/>
            <person name="Simon A."/>
            <person name="Yun M.H."/>
        </authorList>
    </citation>
    <scope>NUCLEOTIDE SEQUENCE</scope>
    <source>
        <strain evidence="2">20211129_DDA</strain>
        <tissue evidence="2">Liver</tissue>
    </source>
</reference>
<evidence type="ECO:0000256" key="1">
    <source>
        <dbReference type="SAM" id="MobiDB-lite"/>
    </source>
</evidence>
<comment type="caution">
    <text evidence="2">The sequence shown here is derived from an EMBL/GenBank/DDBJ whole genome shotgun (WGS) entry which is preliminary data.</text>
</comment>
<feature type="region of interest" description="Disordered" evidence="1">
    <location>
        <begin position="68"/>
        <end position="89"/>
    </location>
</feature>
<protein>
    <submittedName>
        <fullName evidence="2">Uncharacterized protein</fullName>
    </submittedName>
</protein>
<gene>
    <name evidence="2" type="ORF">NDU88_009782</name>
</gene>
<accession>A0AAV7QSJ4</accession>
<sequence length="314" mass="32885">MQCLASGLTLGRHSGLVLLWARCRTGRKPTHRLGIGVFILPSGPVYLNCGPPDWLPEGASLVPVRLSRTRRGGSLRPRPPGPSSSGSTSAFVRGALHHASSSCGPHIGPRRGLPGRLLSAGLGSRIIAPTRATRGVPRLIHNKQHAAPASPGVTHWRPALLTSAQRCSCFVTPVRPSRGPPGRLPSAGLGSRVVAPPGATRGVPRLLRSKQHVARSLSLTRSHSLAPGSPPFCPTLFVLRNSGPAQPGPSQQASLCRTRQPGCRSLRSDRRSSTSQPQQAALSLSLSLTQSHSLAPGSPDLCPTLLVLHNSGPA</sequence>
<organism evidence="2 3">
    <name type="scientific">Pleurodeles waltl</name>
    <name type="common">Iberian ribbed newt</name>
    <dbReference type="NCBI Taxonomy" id="8319"/>
    <lineage>
        <taxon>Eukaryota</taxon>
        <taxon>Metazoa</taxon>
        <taxon>Chordata</taxon>
        <taxon>Craniata</taxon>
        <taxon>Vertebrata</taxon>
        <taxon>Euteleostomi</taxon>
        <taxon>Amphibia</taxon>
        <taxon>Batrachia</taxon>
        <taxon>Caudata</taxon>
        <taxon>Salamandroidea</taxon>
        <taxon>Salamandridae</taxon>
        <taxon>Pleurodelinae</taxon>
        <taxon>Pleurodeles</taxon>
    </lineage>
</organism>
<dbReference type="AlphaFoldDB" id="A0AAV7QSJ4"/>
<dbReference type="Proteomes" id="UP001066276">
    <property type="component" value="Chromosome 6"/>
</dbReference>
<name>A0AAV7QSJ4_PLEWA</name>
<feature type="region of interest" description="Disordered" evidence="1">
    <location>
        <begin position="176"/>
        <end position="202"/>
    </location>
</feature>
<evidence type="ECO:0000313" key="3">
    <source>
        <dbReference type="Proteomes" id="UP001066276"/>
    </source>
</evidence>
<keyword evidence="3" id="KW-1185">Reference proteome</keyword>
<evidence type="ECO:0000313" key="2">
    <source>
        <dbReference type="EMBL" id="KAJ1143474.1"/>
    </source>
</evidence>